<keyword evidence="5 6" id="KW-0472">Membrane</keyword>
<feature type="domain" description="Major facilitator superfamily (MFS) profile" evidence="7">
    <location>
        <begin position="10"/>
        <end position="458"/>
    </location>
</feature>
<dbReference type="Pfam" id="PF07690">
    <property type="entry name" value="MFS_1"/>
    <property type="match status" value="1"/>
</dbReference>
<dbReference type="Gene3D" id="1.20.1720.10">
    <property type="entry name" value="Multidrug resistance protein D"/>
    <property type="match status" value="1"/>
</dbReference>
<feature type="transmembrane region" description="Helical" evidence="6">
    <location>
        <begin position="46"/>
        <end position="64"/>
    </location>
</feature>
<proteinExistence type="predicted"/>
<organism evidence="8 9">
    <name type="scientific">Ancylomarina longa</name>
    <dbReference type="NCBI Taxonomy" id="2487017"/>
    <lineage>
        <taxon>Bacteria</taxon>
        <taxon>Pseudomonadati</taxon>
        <taxon>Bacteroidota</taxon>
        <taxon>Bacteroidia</taxon>
        <taxon>Marinilabiliales</taxon>
        <taxon>Marinifilaceae</taxon>
        <taxon>Ancylomarina</taxon>
    </lineage>
</organism>
<evidence type="ECO:0000313" key="8">
    <source>
        <dbReference type="EMBL" id="RUT73433.1"/>
    </source>
</evidence>
<feature type="transmembrane region" description="Helical" evidence="6">
    <location>
        <begin position="12"/>
        <end position="34"/>
    </location>
</feature>
<evidence type="ECO:0000259" key="7">
    <source>
        <dbReference type="PROSITE" id="PS50850"/>
    </source>
</evidence>
<dbReference type="Gene3D" id="1.20.1250.20">
    <property type="entry name" value="MFS general substrate transporter like domains"/>
    <property type="match status" value="1"/>
</dbReference>
<keyword evidence="3 6" id="KW-0812">Transmembrane</keyword>
<feature type="transmembrane region" description="Helical" evidence="6">
    <location>
        <begin position="108"/>
        <end position="127"/>
    </location>
</feature>
<keyword evidence="4 6" id="KW-1133">Transmembrane helix</keyword>
<dbReference type="InterPro" id="IPR020846">
    <property type="entry name" value="MFS_dom"/>
</dbReference>
<dbReference type="CDD" id="cd17321">
    <property type="entry name" value="MFS_MMR_MDR_like"/>
    <property type="match status" value="1"/>
</dbReference>
<feature type="transmembrane region" description="Helical" evidence="6">
    <location>
        <begin position="262"/>
        <end position="285"/>
    </location>
</feature>
<dbReference type="InterPro" id="IPR036259">
    <property type="entry name" value="MFS_trans_sf"/>
</dbReference>
<dbReference type="FunFam" id="1.20.1250.20:FF:000503">
    <property type="entry name" value="Drug resistance transporter, EmrB/QacA subfamily"/>
    <property type="match status" value="1"/>
</dbReference>
<dbReference type="InterPro" id="IPR011701">
    <property type="entry name" value="MFS"/>
</dbReference>
<dbReference type="PROSITE" id="PS50850">
    <property type="entry name" value="MFS"/>
    <property type="match status" value="1"/>
</dbReference>
<evidence type="ECO:0000256" key="1">
    <source>
        <dbReference type="ARBA" id="ARBA00004141"/>
    </source>
</evidence>
<keyword evidence="9" id="KW-1185">Reference proteome</keyword>
<dbReference type="GO" id="GO:0016020">
    <property type="term" value="C:membrane"/>
    <property type="evidence" value="ECO:0007669"/>
    <property type="project" value="UniProtKB-SubCell"/>
</dbReference>
<feature type="transmembrane region" description="Helical" evidence="6">
    <location>
        <begin position="197"/>
        <end position="216"/>
    </location>
</feature>
<keyword evidence="2" id="KW-0813">Transport</keyword>
<name>A0A434AGI0_9BACT</name>
<comment type="subcellular location">
    <subcellularLocation>
        <location evidence="1">Membrane</location>
        <topology evidence="1">Multi-pass membrane protein</topology>
    </subcellularLocation>
</comment>
<accession>A0A434AGI0</accession>
<feature type="transmembrane region" description="Helical" evidence="6">
    <location>
        <begin position="351"/>
        <end position="368"/>
    </location>
</feature>
<evidence type="ECO:0000256" key="5">
    <source>
        <dbReference type="ARBA" id="ARBA00023136"/>
    </source>
</evidence>
<feature type="transmembrane region" description="Helical" evidence="6">
    <location>
        <begin position="222"/>
        <end position="241"/>
    </location>
</feature>
<dbReference type="SUPFAM" id="SSF103473">
    <property type="entry name" value="MFS general substrate transporter"/>
    <property type="match status" value="1"/>
</dbReference>
<protein>
    <submittedName>
        <fullName evidence="8">MFS transporter</fullName>
    </submittedName>
</protein>
<feature type="transmembrane region" description="Helical" evidence="6">
    <location>
        <begin position="162"/>
        <end position="185"/>
    </location>
</feature>
<comment type="caution">
    <text evidence="8">The sequence shown here is derived from an EMBL/GenBank/DDBJ whole genome shotgun (WGS) entry which is preliminary data.</text>
</comment>
<evidence type="ECO:0000256" key="4">
    <source>
        <dbReference type="ARBA" id="ARBA00022989"/>
    </source>
</evidence>
<feature type="transmembrane region" description="Helical" evidence="6">
    <location>
        <begin position="326"/>
        <end position="345"/>
    </location>
</feature>
<feature type="transmembrane region" description="Helical" evidence="6">
    <location>
        <begin position="432"/>
        <end position="451"/>
    </location>
</feature>
<feature type="transmembrane region" description="Helical" evidence="6">
    <location>
        <begin position="297"/>
        <end position="314"/>
    </location>
</feature>
<feature type="transmembrane region" description="Helical" evidence="6">
    <location>
        <begin position="76"/>
        <end position="102"/>
    </location>
</feature>
<feature type="transmembrane region" description="Helical" evidence="6">
    <location>
        <begin position="134"/>
        <end position="156"/>
    </location>
</feature>
<reference evidence="8 9" key="1">
    <citation type="submission" date="2018-11" db="EMBL/GenBank/DDBJ databases">
        <title>Parancylomarina longa gen. nov., sp. nov., isolated from sediments of southern Okinawa.</title>
        <authorList>
            <person name="Fu T."/>
        </authorList>
    </citation>
    <scope>NUCLEOTIDE SEQUENCE [LARGE SCALE GENOMIC DNA]</scope>
    <source>
        <strain evidence="8 9">T3-2 S1-C</strain>
    </source>
</reference>
<dbReference type="GO" id="GO:0022857">
    <property type="term" value="F:transmembrane transporter activity"/>
    <property type="evidence" value="ECO:0007669"/>
    <property type="project" value="InterPro"/>
</dbReference>
<evidence type="ECO:0000256" key="2">
    <source>
        <dbReference type="ARBA" id="ARBA00022448"/>
    </source>
</evidence>
<dbReference type="PANTHER" id="PTHR42718:SF9">
    <property type="entry name" value="MAJOR FACILITATOR SUPERFAMILY MULTIDRUG TRANSPORTER MFSC"/>
    <property type="match status" value="1"/>
</dbReference>
<dbReference type="AlphaFoldDB" id="A0A434AGI0"/>
<gene>
    <name evidence="8" type="ORF">DLK05_13205</name>
</gene>
<dbReference type="PANTHER" id="PTHR42718">
    <property type="entry name" value="MAJOR FACILITATOR SUPERFAMILY MULTIDRUG TRANSPORTER MFSC"/>
    <property type="match status" value="1"/>
</dbReference>
<evidence type="ECO:0000256" key="3">
    <source>
        <dbReference type="ARBA" id="ARBA00022692"/>
    </source>
</evidence>
<sequence length="463" mass="50654">MHWTKSKISIMAIVAVTSFMGTFLISSVSIALPAIEKSFGLDAVELSWVVTVFLLATAMFLLPIGRWGDLKGIRRLFKLGVILFTLSSLACGLSGSGFWLIFFRYIQGIGSALSTTTGPAILVLAFLPQNRGQVLGIAVSSVYLGLAFGPFAGGFLTEFLGWRYIFFVAFAMGVVTTVMAFLFLGKDEISEAKDKKTDLKGTFFYMLGLVALVYGSSFIPSVSGWFMLVGGIAALIIFWILENKSTMPVIETKLFTRNRLFAYSNLAALINYSATFAIIFLLSLYLQKIQELSPQDAGMVLIAQPIVMALFSPLAGRLSDRIQSRYLATLGMAMCTLGLVSFVFLSPTTPVWGIVFILIWVGLGFAFFSSPNMNTIMSSVNKNQYGLASGSAATMRVIGQIISMTIATLFFAAMFVNQAIEVVPNSIFMKAMKWSFISFSLISVAGIYFSYNRGKMNREEVSD</sequence>
<dbReference type="EMBL" id="RJJX01000021">
    <property type="protein sequence ID" value="RUT73433.1"/>
    <property type="molecule type" value="Genomic_DNA"/>
</dbReference>
<dbReference type="Proteomes" id="UP000282985">
    <property type="component" value="Unassembled WGS sequence"/>
</dbReference>
<feature type="transmembrane region" description="Helical" evidence="6">
    <location>
        <begin position="401"/>
        <end position="420"/>
    </location>
</feature>
<evidence type="ECO:0000256" key="6">
    <source>
        <dbReference type="SAM" id="Phobius"/>
    </source>
</evidence>
<dbReference type="OrthoDB" id="9807274at2"/>
<evidence type="ECO:0000313" key="9">
    <source>
        <dbReference type="Proteomes" id="UP000282985"/>
    </source>
</evidence>